<reference evidence="2" key="1">
    <citation type="submission" date="2023-08" db="EMBL/GenBank/DDBJ databases">
        <authorList>
            <person name="Alioto T."/>
            <person name="Alioto T."/>
            <person name="Gomez Garrido J."/>
        </authorList>
    </citation>
    <scope>NUCLEOTIDE SEQUENCE</scope>
</reference>
<dbReference type="EMBL" id="OY660870">
    <property type="protein sequence ID" value="CAJ1060029.1"/>
    <property type="molecule type" value="Genomic_DNA"/>
</dbReference>
<name>A0AAV1FGY5_XYRNO</name>
<dbReference type="InterPro" id="IPR001791">
    <property type="entry name" value="Laminin_G"/>
</dbReference>
<protein>
    <submittedName>
        <fullName evidence="2">Laminin subunit alpha-4-like</fullName>
    </submittedName>
</protein>
<evidence type="ECO:0000313" key="2">
    <source>
        <dbReference type="EMBL" id="CAJ1060029.1"/>
    </source>
</evidence>
<dbReference type="SUPFAM" id="SSF49899">
    <property type="entry name" value="Concanavalin A-like lectins/glucanases"/>
    <property type="match status" value="1"/>
</dbReference>
<feature type="domain" description="Laminin G" evidence="1">
    <location>
        <begin position="156"/>
        <end position="214"/>
    </location>
</feature>
<dbReference type="InterPro" id="IPR013320">
    <property type="entry name" value="ConA-like_dom_sf"/>
</dbReference>
<dbReference type="Proteomes" id="UP001178508">
    <property type="component" value="Chromosome 7"/>
</dbReference>
<dbReference type="Gene3D" id="2.60.120.200">
    <property type="match status" value="2"/>
</dbReference>
<evidence type="ECO:0000313" key="3">
    <source>
        <dbReference type="Proteomes" id="UP001178508"/>
    </source>
</evidence>
<sequence length="221" mass="24799">MSKEFVPECVFNSSVERSSFHLLVDGICVTDGHLLNDEGSSLDLLNPGHNIPMNSVVGCVREFKMNEEAVGEPEGRHKFLPRSDRLTETGIYFGGGHIVKGWTNLNEPGVVKQKKESFFPKNDEEYFVSDDVFTLSSQFMLSFEPPFLITWQVFSVSLFLKENKVVVRVNVGTYDICFSVTSPESLCDGQFHLVTVSRQNEVIKLGVDSSAETFKEITLTE</sequence>
<organism evidence="2 3">
    <name type="scientific">Xyrichtys novacula</name>
    <name type="common">Pearly razorfish</name>
    <name type="synonym">Hemipteronotus novacula</name>
    <dbReference type="NCBI Taxonomy" id="13765"/>
    <lineage>
        <taxon>Eukaryota</taxon>
        <taxon>Metazoa</taxon>
        <taxon>Chordata</taxon>
        <taxon>Craniata</taxon>
        <taxon>Vertebrata</taxon>
        <taxon>Euteleostomi</taxon>
        <taxon>Actinopterygii</taxon>
        <taxon>Neopterygii</taxon>
        <taxon>Teleostei</taxon>
        <taxon>Neoteleostei</taxon>
        <taxon>Acanthomorphata</taxon>
        <taxon>Eupercaria</taxon>
        <taxon>Labriformes</taxon>
        <taxon>Labridae</taxon>
        <taxon>Xyrichtys</taxon>
    </lineage>
</organism>
<accession>A0AAV1FGY5</accession>
<dbReference type="AlphaFoldDB" id="A0AAV1FGY5"/>
<gene>
    <name evidence="2" type="ORF">XNOV1_A000177</name>
</gene>
<keyword evidence="3" id="KW-1185">Reference proteome</keyword>
<proteinExistence type="predicted"/>
<evidence type="ECO:0000259" key="1">
    <source>
        <dbReference type="Pfam" id="PF02210"/>
    </source>
</evidence>
<dbReference type="Pfam" id="PF02210">
    <property type="entry name" value="Laminin_G_2"/>
    <property type="match status" value="1"/>
</dbReference>